<dbReference type="PROSITE" id="PS50294">
    <property type="entry name" value="WD_REPEATS_REGION"/>
    <property type="match status" value="1"/>
</dbReference>
<organism evidence="6">
    <name type="scientific">Taenia asiatica</name>
    <name type="common">Asian tapeworm</name>
    <dbReference type="NCBI Taxonomy" id="60517"/>
    <lineage>
        <taxon>Eukaryota</taxon>
        <taxon>Metazoa</taxon>
        <taxon>Spiralia</taxon>
        <taxon>Lophotrochozoa</taxon>
        <taxon>Platyhelminthes</taxon>
        <taxon>Cestoda</taxon>
        <taxon>Eucestoda</taxon>
        <taxon>Cyclophyllidea</taxon>
        <taxon>Taeniidae</taxon>
        <taxon>Taenia</taxon>
    </lineage>
</organism>
<dbReference type="InterPro" id="IPR052779">
    <property type="entry name" value="WDR62"/>
</dbReference>
<accession>A0A0R3W308</accession>
<dbReference type="InterPro" id="IPR011047">
    <property type="entry name" value="Quinoprotein_ADH-like_sf"/>
</dbReference>
<dbReference type="SUPFAM" id="SSF50998">
    <property type="entry name" value="Quinoprotein alcohol dehydrogenase-like"/>
    <property type="match status" value="1"/>
</dbReference>
<dbReference type="PANTHER" id="PTHR45589:SF1">
    <property type="entry name" value="WD REPEAT DOMAIN 62, ISOFORM G"/>
    <property type="match status" value="1"/>
</dbReference>
<evidence type="ECO:0000256" key="3">
    <source>
        <dbReference type="SAM" id="Phobius"/>
    </source>
</evidence>
<gene>
    <name evidence="4" type="ORF">TASK_LOCUS4259</name>
</gene>
<feature type="transmembrane region" description="Helical" evidence="3">
    <location>
        <begin position="16"/>
        <end position="35"/>
    </location>
</feature>
<dbReference type="Pfam" id="PF00400">
    <property type="entry name" value="WD40"/>
    <property type="match status" value="4"/>
</dbReference>
<sequence length="1313" mass="142002">MSKTLRPCRTMKIKVGFLRFLGTMSFNSYMSLFYFKSNFSVVLERVLGFTAVNNNSVALDAKNSTVFYVAGYILKKASFRERLLFAALFFSCVVVGESCETNTQFIVQSPARKALTCLDVSQDGKYIITGESGHQPMVRLWSRVDGHQIGALSSHHFRISSVRFSPTTATYIVSVGCQEDQTICLWDRAQLQKVASAKVSARVNAVAFSDDGEFFVTVGIRHVRFWYIDLKKRPKVKETQPLKGRNAVLGDMLHNTFTDVCCCVGPAGASGEPRTLVLVLSQAGQLLQINATRCVAKWVDLKVTSTACMTLSGQTVAVGCASGVCLIFSATTLRFIARVPLPHPLGASVTSPKVGVLPSAASAGSRREETCYAEVTAIKLDLVAGHLICMYADHSRAVCGSAVTTSSAFLTLDETGLGRWAPADAAGTTTFQVAHFVTCSDDDTVRIWSFPVNRSTLKSHELFPNGKEEVSILYTDASYANLCSDERSSSSFGPTYFGQGSTLNLSAPGSPALMRQGSGRWNSNASIVATQNGPGSGLRSIAISPDALHLAVGDRSGQLRIYDFNTFKLLHSIRAHDAEILSIAFFESKLTPGVSLLCTSSRDRVIHVFAPRQDYSRVQTLADHSGVVNSALFFESEEARRIYLISCGADRSLLFRILSTDPDSQTARFVIEHHISMTHSYACATVVGPSMLTEVETGLKGAVRPRVRHYLAVACQDRQLRFYQITKARQLFHYRASTCEDGSPVCCAADPTSTLIATAGSDKQINLFHLFTGELVATLYGHADIVMSLIFLPDLRHLVSVSYDSCVFVWRLAPELTALMLDRQQRVAALLSASVPSATDLPTLRTSLPNGSLPLSTNDVGSSDGGENVKFPFNENDLPSWARGRQHSESDAGISEYSSLPSRRVKRSFAGFLNPASAAEVITVAQVSRSQSERVRPSLASKRQRNRKVGTASVELSRGSSLGRLPTGSSTRRGDSVGRYADGSIDASSMFSSAVFPRWASSVVDITQEFPFKPPSPPPPSGTTNSDLIDIHSRPLTSSLSSDVSSAFEDLSNKCQRNNGLMNRSQTEDCCPKLSRVEEVCDNELEIMRECSTKEVVQVQSNSLPHQTPSARASWLESDVTFDCGAESGSNISLIRTLESGVSSDAQGTTCCLSGKNIDICRLNSSHSVPSASESGLALSLLSNVREALDVAVEHLAAFSADSSTICESREFFHSYLERRVARLRSILQAEPLVSSSPPSLLSQSPTADTPTQRIEETVSSQAAVVELIERLIPSIRSAMAETLTAGVGPGTGTPSEHTDATLEISANASPDD</sequence>
<dbReference type="InterPro" id="IPR001680">
    <property type="entry name" value="WD40_rpt"/>
</dbReference>
<keyword evidence="5" id="KW-1185">Reference proteome</keyword>
<evidence type="ECO:0000313" key="6">
    <source>
        <dbReference type="WBParaSite" id="TASK_0000425801-mRNA-1"/>
    </source>
</evidence>
<feature type="region of interest" description="Disordered" evidence="2">
    <location>
        <begin position="1286"/>
        <end position="1313"/>
    </location>
</feature>
<dbReference type="Gene3D" id="2.130.10.10">
    <property type="entry name" value="YVTN repeat-like/Quinoprotein amine dehydrogenase"/>
    <property type="match status" value="3"/>
</dbReference>
<feature type="region of interest" description="Disordered" evidence="2">
    <location>
        <begin position="1010"/>
        <end position="1029"/>
    </location>
</feature>
<dbReference type="PANTHER" id="PTHR45589">
    <property type="entry name" value="WD REPEAT DOMAIN 62, ISOFORM G"/>
    <property type="match status" value="1"/>
</dbReference>
<keyword evidence="3" id="KW-1133">Transmembrane helix</keyword>
<dbReference type="InterPro" id="IPR036322">
    <property type="entry name" value="WD40_repeat_dom_sf"/>
</dbReference>
<name>A0A0R3W308_TAEAS</name>
<dbReference type="SUPFAM" id="SSF50978">
    <property type="entry name" value="WD40 repeat-like"/>
    <property type="match status" value="1"/>
</dbReference>
<proteinExistence type="predicted"/>
<dbReference type="SMART" id="SM00320">
    <property type="entry name" value="WD40"/>
    <property type="match status" value="10"/>
</dbReference>
<dbReference type="PROSITE" id="PS50082">
    <property type="entry name" value="WD_REPEATS_2"/>
    <property type="match status" value="1"/>
</dbReference>
<keyword evidence="1" id="KW-0853">WD repeat</keyword>
<feature type="compositionally biased region" description="Pro residues" evidence="2">
    <location>
        <begin position="1012"/>
        <end position="1021"/>
    </location>
</feature>
<dbReference type="EMBL" id="UYRS01018337">
    <property type="protein sequence ID" value="VDK33133.1"/>
    <property type="molecule type" value="Genomic_DNA"/>
</dbReference>
<dbReference type="InterPro" id="IPR015943">
    <property type="entry name" value="WD40/YVTN_repeat-like_dom_sf"/>
</dbReference>
<feature type="region of interest" description="Disordered" evidence="2">
    <location>
        <begin position="927"/>
        <end position="977"/>
    </location>
</feature>
<evidence type="ECO:0000313" key="5">
    <source>
        <dbReference type="Proteomes" id="UP000282613"/>
    </source>
</evidence>
<reference evidence="4 5" key="2">
    <citation type="submission" date="2018-11" db="EMBL/GenBank/DDBJ databases">
        <authorList>
            <consortium name="Pathogen Informatics"/>
        </authorList>
    </citation>
    <scope>NUCLEOTIDE SEQUENCE [LARGE SCALE GENOMIC DNA]</scope>
</reference>
<dbReference type="WBParaSite" id="TASK_0000425801-mRNA-1">
    <property type="protein sequence ID" value="TASK_0000425801-mRNA-1"/>
    <property type="gene ID" value="TASK_0000425801"/>
</dbReference>
<keyword evidence="3" id="KW-0812">Transmembrane</keyword>
<dbReference type="Proteomes" id="UP000282613">
    <property type="component" value="Unassembled WGS sequence"/>
</dbReference>
<feature type="region of interest" description="Disordered" evidence="2">
    <location>
        <begin position="843"/>
        <end position="897"/>
    </location>
</feature>
<dbReference type="OrthoDB" id="6154712at2759"/>
<keyword evidence="3" id="KW-0472">Membrane</keyword>
<feature type="compositionally biased region" description="Polar residues" evidence="2">
    <location>
        <begin position="844"/>
        <end position="861"/>
    </location>
</feature>
<reference evidence="6" key="1">
    <citation type="submission" date="2016-04" db="UniProtKB">
        <authorList>
            <consortium name="WormBaseParasite"/>
        </authorList>
    </citation>
    <scope>IDENTIFICATION</scope>
</reference>
<dbReference type="STRING" id="60517.A0A0R3W308"/>
<protein>
    <submittedName>
        <fullName evidence="6">WD_REPEATS_REGION domain-containing protein</fullName>
    </submittedName>
</protein>
<feature type="repeat" description="WD" evidence="1">
    <location>
        <begin position="779"/>
        <end position="812"/>
    </location>
</feature>
<evidence type="ECO:0000256" key="1">
    <source>
        <dbReference type="PROSITE-ProRule" id="PRU00221"/>
    </source>
</evidence>
<evidence type="ECO:0000313" key="4">
    <source>
        <dbReference type="EMBL" id="VDK33133.1"/>
    </source>
</evidence>
<evidence type="ECO:0000256" key="2">
    <source>
        <dbReference type="SAM" id="MobiDB-lite"/>
    </source>
</evidence>